<proteinExistence type="predicted"/>
<dbReference type="Gene3D" id="1.10.357.10">
    <property type="entry name" value="Tetracycline Repressor, domain 2"/>
    <property type="match status" value="1"/>
</dbReference>
<dbReference type="SUPFAM" id="SSF46689">
    <property type="entry name" value="Homeodomain-like"/>
    <property type="match status" value="1"/>
</dbReference>
<gene>
    <name evidence="3" type="ORF">GC105_11180</name>
</gene>
<reference evidence="3 4" key="1">
    <citation type="submission" date="2019-10" db="EMBL/GenBank/DDBJ databases">
        <title>Alkalibaculum tamaniensis sp.nov., a new alkaliphilic acetogen, isolated on methoxylated aromatics from a mud volcano.</title>
        <authorList>
            <person name="Khomyakova M.A."/>
            <person name="Merkel A.Y."/>
            <person name="Bonch-Osmolovskaya E.A."/>
            <person name="Slobodkin A.I."/>
        </authorList>
    </citation>
    <scope>NUCLEOTIDE SEQUENCE [LARGE SCALE GENOMIC DNA]</scope>
    <source>
        <strain evidence="3 4">M08DMB</strain>
    </source>
</reference>
<evidence type="ECO:0000313" key="3">
    <source>
        <dbReference type="EMBL" id="MPW26350.1"/>
    </source>
</evidence>
<evidence type="ECO:0000313" key="4">
    <source>
        <dbReference type="Proteomes" id="UP000440004"/>
    </source>
</evidence>
<dbReference type="RefSeq" id="WP_152804774.1">
    <property type="nucleotide sequence ID" value="NZ_WHNX01000017.1"/>
</dbReference>
<evidence type="ECO:0000256" key="1">
    <source>
        <dbReference type="ARBA" id="ARBA00023125"/>
    </source>
</evidence>
<keyword evidence="4" id="KW-1185">Reference proteome</keyword>
<dbReference type="Pfam" id="PF00440">
    <property type="entry name" value="TetR_N"/>
    <property type="match status" value="1"/>
</dbReference>
<comment type="caution">
    <text evidence="3">The sequence shown here is derived from an EMBL/GenBank/DDBJ whole genome shotgun (WGS) entry which is preliminary data.</text>
</comment>
<name>A0A6A7KA42_9FIRM</name>
<evidence type="ECO:0000259" key="2">
    <source>
        <dbReference type="Pfam" id="PF00440"/>
    </source>
</evidence>
<dbReference type="InterPro" id="IPR009057">
    <property type="entry name" value="Homeodomain-like_sf"/>
</dbReference>
<dbReference type="AlphaFoldDB" id="A0A6A7KA42"/>
<protein>
    <submittedName>
        <fullName evidence="3">TetR family transcriptional regulator</fullName>
    </submittedName>
</protein>
<feature type="domain" description="HTH tetR-type" evidence="2">
    <location>
        <begin position="14"/>
        <end position="56"/>
    </location>
</feature>
<keyword evidence="1" id="KW-0238">DNA-binding</keyword>
<sequence length="221" mass="25932">MAEYKTSKISKNKIIDTCKELFYLQGYKKTTYVDICNKANSNPGLINYYFKTKKNIAGLIYGDFFVHIKDAVKKYMLETYNCYDLQYGTTLELRVFTYLLDNNPMLKNFYYDICNEGIEYDIEVVYHFYKLHVDEYNLNLSEDEIKLIQTAVVGSGIGITKRNVEGFFNCDTSVIFNFRIKSMFSLMGVTPERVNEILSETEKMFSKMEIELNDYFLVTVK</sequence>
<dbReference type="Proteomes" id="UP000440004">
    <property type="component" value="Unassembled WGS sequence"/>
</dbReference>
<accession>A0A6A7KA42</accession>
<organism evidence="3 4">
    <name type="scientific">Alkalibaculum sporogenes</name>
    <dbReference type="NCBI Taxonomy" id="2655001"/>
    <lineage>
        <taxon>Bacteria</taxon>
        <taxon>Bacillati</taxon>
        <taxon>Bacillota</taxon>
        <taxon>Clostridia</taxon>
        <taxon>Eubacteriales</taxon>
        <taxon>Eubacteriaceae</taxon>
        <taxon>Alkalibaculum</taxon>
    </lineage>
</organism>
<dbReference type="InterPro" id="IPR001647">
    <property type="entry name" value="HTH_TetR"/>
</dbReference>
<dbReference type="EMBL" id="WHNX01000017">
    <property type="protein sequence ID" value="MPW26350.1"/>
    <property type="molecule type" value="Genomic_DNA"/>
</dbReference>
<dbReference type="GO" id="GO:0003677">
    <property type="term" value="F:DNA binding"/>
    <property type="evidence" value="ECO:0007669"/>
    <property type="project" value="UniProtKB-KW"/>
</dbReference>